<keyword evidence="5" id="KW-0175">Coiled coil</keyword>
<feature type="transmembrane region" description="Helical" evidence="6">
    <location>
        <begin position="154"/>
        <end position="176"/>
    </location>
</feature>
<dbReference type="InterPro" id="IPR002809">
    <property type="entry name" value="EMC3/TMCO1"/>
</dbReference>
<protein>
    <recommendedName>
        <fullName evidence="9">DUF106 domain-containing protein</fullName>
    </recommendedName>
</protein>
<evidence type="ECO:0000256" key="1">
    <source>
        <dbReference type="ARBA" id="ARBA00004141"/>
    </source>
</evidence>
<dbReference type="InterPro" id="IPR038978">
    <property type="entry name" value="MJ0935"/>
</dbReference>
<gene>
    <name evidence="7" type="ORF">ASJ80_15570</name>
</gene>
<reference evidence="7 8" key="1">
    <citation type="journal article" date="2017" name="BMC Genomics">
        <title>Genomic analysis of methanogenic archaea reveals a shift towards energy conservation.</title>
        <authorList>
            <person name="Gilmore S.P."/>
            <person name="Henske J.K."/>
            <person name="Sexton J.A."/>
            <person name="Solomon K.V."/>
            <person name="Seppala S."/>
            <person name="Yoo J.I."/>
            <person name="Huyett L.M."/>
            <person name="Pressman A."/>
            <person name="Cogan J.Z."/>
            <person name="Kivenson V."/>
            <person name="Peng X."/>
            <person name="Tan Y."/>
            <person name="Valentine D.L."/>
            <person name="O'Malley M.A."/>
        </authorList>
    </citation>
    <scope>NUCLEOTIDE SEQUENCE [LARGE SCALE GENOMIC DNA]</scope>
    <source>
        <strain evidence="7 8">M.o.H.</strain>
    </source>
</reference>
<evidence type="ECO:0000313" key="8">
    <source>
        <dbReference type="Proteomes" id="UP000217784"/>
    </source>
</evidence>
<keyword evidence="8" id="KW-1185">Reference proteome</keyword>
<proteinExistence type="predicted"/>
<dbReference type="RefSeq" id="WP_069584621.1">
    <property type="nucleotide sequence ID" value="NZ_LMVM01000001.1"/>
</dbReference>
<evidence type="ECO:0000256" key="6">
    <source>
        <dbReference type="SAM" id="Phobius"/>
    </source>
</evidence>
<comment type="subcellular location">
    <subcellularLocation>
        <location evidence="1">Membrane</location>
        <topology evidence="1">Multi-pass membrane protein</topology>
    </subcellularLocation>
</comment>
<evidence type="ECO:0000256" key="4">
    <source>
        <dbReference type="ARBA" id="ARBA00023136"/>
    </source>
</evidence>
<evidence type="ECO:0000256" key="2">
    <source>
        <dbReference type="ARBA" id="ARBA00022692"/>
    </source>
</evidence>
<sequence>MVFESVFNALNPVFNPIVNTFGPILTIFLIAAVVALITTVATKLLVNQDRLAFLQKEMKEFNQEMVAARNSNDPEALEKMQKKQMEFMGLQKEMMFMSFKPMIVTWVPILVIYYWMFQSPLLNQVAVNLPAFAYYVLLVPLWHAIPLSYVHVPLGPLAVSWFGWYFLCSFALSQIFRKFLGVKNASAM</sequence>
<dbReference type="GO" id="GO:0016020">
    <property type="term" value="C:membrane"/>
    <property type="evidence" value="ECO:0007669"/>
    <property type="project" value="UniProtKB-SubCell"/>
</dbReference>
<accession>A0A2A2HAA0</accession>
<feature type="coiled-coil region" evidence="5">
    <location>
        <begin position="44"/>
        <end position="71"/>
    </location>
</feature>
<comment type="caution">
    <text evidence="7">The sequence shown here is derived from an EMBL/GenBank/DDBJ whole genome shotgun (WGS) entry which is preliminary data.</text>
</comment>
<dbReference type="SMART" id="SM01415">
    <property type="entry name" value="DUF106"/>
    <property type="match status" value="1"/>
</dbReference>
<evidence type="ECO:0008006" key="9">
    <source>
        <dbReference type="Google" id="ProtNLM"/>
    </source>
</evidence>
<dbReference type="OrthoDB" id="84619at2157"/>
<dbReference type="Proteomes" id="UP000217784">
    <property type="component" value="Unassembled WGS sequence"/>
</dbReference>
<evidence type="ECO:0000313" key="7">
    <source>
        <dbReference type="EMBL" id="PAV06246.1"/>
    </source>
</evidence>
<keyword evidence="3 6" id="KW-1133">Transmembrane helix</keyword>
<dbReference type="EMBL" id="LMVM01000001">
    <property type="protein sequence ID" value="PAV06246.1"/>
    <property type="molecule type" value="Genomic_DNA"/>
</dbReference>
<keyword evidence="2 6" id="KW-0812">Transmembrane</keyword>
<dbReference type="AlphaFoldDB" id="A0A2A2HAA0"/>
<dbReference type="Pfam" id="PF01956">
    <property type="entry name" value="EMC3_TMCO1"/>
    <property type="match status" value="1"/>
</dbReference>
<evidence type="ECO:0000256" key="3">
    <source>
        <dbReference type="ARBA" id="ARBA00022989"/>
    </source>
</evidence>
<name>A0A2A2HAA0_METBR</name>
<evidence type="ECO:0000256" key="5">
    <source>
        <dbReference type="SAM" id="Coils"/>
    </source>
</evidence>
<keyword evidence="4 6" id="KW-0472">Membrane</keyword>
<feature type="transmembrane region" description="Helical" evidence="6">
    <location>
        <begin position="94"/>
        <end position="115"/>
    </location>
</feature>
<dbReference type="PANTHER" id="PTHR42198:SF1">
    <property type="entry name" value="INTEGRAL MEMBRANE PROTEIN"/>
    <property type="match status" value="1"/>
</dbReference>
<feature type="transmembrane region" description="Helical" evidence="6">
    <location>
        <begin position="121"/>
        <end position="142"/>
    </location>
</feature>
<organism evidence="7 8">
    <name type="scientific">Methanobacterium bryantii</name>
    <dbReference type="NCBI Taxonomy" id="2161"/>
    <lineage>
        <taxon>Archaea</taxon>
        <taxon>Methanobacteriati</taxon>
        <taxon>Methanobacteriota</taxon>
        <taxon>Methanomada group</taxon>
        <taxon>Methanobacteria</taxon>
        <taxon>Methanobacteriales</taxon>
        <taxon>Methanobacteriaceae</taxon>
        <taxon>Methanobacterium</taxon>
    </lineage>
</organism>
<feature type="transmembrane region" description="Helical" evidence="6">
    <location>
        <begin position="20"/>
        <end position="46"/>
    </location>
</feature>
<dbReference type="PANTHER" id="PTHR42198">
    <property type="entry name" value="INTEGRAL MEMBRANE PROTEIN"/>
    <property type="match status" value="1"/>
</dbReference>